<evidence type="ECO:0000256" key="3">
    <source>
        <dbReference type="ARBA" id="ARBA00012438"/>
    </source>
</evidence>
<dbReference type="CDD" id="cd00082">
    <property type="entry name" value="HisKA"/>
    <property type="match status" value="1"/>
</dbReference>
<evidence type="ECO:0000313" key="15">
    <source>
        <dbReference type="Proteomes" id="UP000071765"/>
    </source>
</evidence>
<keyword evidence="6 14" id="KW-0808">Transferase</keyword>
<dbReference type="InterPro" id="IPR050398">
    <property type="entry name" value="HssS/ArlS-like"/>
</dbReference>
<dbReference type="InterPro" id="IPR005467">
    <property type="entry name" value="His_kinase_dom"/>
</dbReference>
<gene>
    <name evidence="14" type="primary">cusS</name>
    <name evidence="14" type="ORF">ERS132452_00007</name>
</gene>
<keyword evidence="7" id="KW-0812">Transmembrane</keyword>
<dbReference type="InterPro" id="IPR003594">
    <property type="entry name" value="HATPase_dom"/>
</dbReference>
<dbReference type="Pfam" id="PF00512">
    <property type="entry name" value="HisKA"/>
    <property type="match status" value="1"/>
</dbReference>
<keyword evidence="4" id="KW-1003">Cell membrane</keyword>
<comment type="subcellular location">
    <subcellularLocation>
        <location evidence="2">Cell membrane</location>
        <topology evidence="2">Multi-pass membrane protein</topology>
    </subcellularLocation>
</comment>
<dbReference type="PANTHER" id="PTHR45528">
    <property type="entry name" value="SENSOR HISTIDINE KINASE CPXA"/>
    <property type="match status" value="1"/>
</dbReference>
<dbReference type="Gene3D" id="3.30.565.10">
    <property type="entry name" value="Histidine kinase-like ATPase, C-terminal domain"/>
    <property type="match status" value="1"/>
</dbReference>
<evidence type="ECO:0000256" key="13">
    <source>
        <dbReference type="ARBA" id="ARBA00023136"/>
    </source>
</evidence>
<dbReference type="EC" id="2.7.13.3" evidence="3"/>
<dbReference type="SMART" id="SM00387">
    <property type="entry name" value="HATPase_c"/>
    <property type="match status" value="1"/>
</dbReference>
<dbReference type="InterPro" id="IPR003660">
    <property type="entry name" value="HAMP_dom"/>
</dbReference>
<dbReference type="PROSITE" id="PS50885">
    <property type="entry name" value="HAMP"/>
    <property type="match status" value="1"/>
</dbReference>
<evidence type="ECO:0000313" key="14">
    <source>
        <dbReference type="EMBL" id="CYV45856.1"/>
    </source>
</evidence>
<keyword evidence="13" id="KW-0472">Membrane</keyword>
<dbReference type="GO" id="GO:0005524">
    <property type="term" value="F:ATP binding"/>
    <property type="evidence" value="ECO:0007669"/>
    <property type="project" value="UniProtKB-KW"/>
</dbReference>
<evidence type="ECO:0000256" key="11">
    <source>
        <dbReference type="ARBA" id="ARBA00022989"/>
    </source>
</evidence>
<evidence type="ECO:0000256" key="8">
    <source>
        <dbReference type="ARBA" id="ARBA00022741"/>
    </source>
</evidence>
<keyword evidence="11" id="KW-1133">Transmembrane helix</keyword>
<dbReference type="PANTHER" id="PTHR45528:SF1">
    <property type="entry name" value="SENSOR HISTIDINE KINASE CPXA"/>
    <property type="match status" value="1"/>
</dbReference>
<dbReference type="GO" id="GO:0005886">
    <property type="term" value="C:plasma membrane"/>
    <property type="evidence" value="ECO:0007669"/>
    <property type="project" value="UniProtKB-SubCell"/>
</dbReference>
<dbReference type="Gene3D" id="6.10.340.10">
    <property type="match status" value="1"/>
</dbReference>
<dbReference type="EMBL" id="FIIN01000001">
    <property type="protein sequence ID" value="CYV45856.1"/>
    <property type="molecule type" value="Genomic_DNA"/>
</dbReference>
<evidence type="ECO:0000256" key="9">
    <source>
        <dbReference type="ARBA" id="ARBA00022777"/>
    </source>
</evidence>
<dbReference type="RefSeq" id="WP_044674142.1">
    <property type="nucleotide sequence ID" value="NZ_CEDD01000040.1"/>
</dbReference>
<evidence type="ECO:0000256" key="7">
    <source>
        <dbReference type="ARBA" id="ARBA00022692"/>
    </source>
</evidence>
<dbReference type="InterPro" id="IPR003661">
    <property type="entry name" value="HisK_dim/P_dom"/>
</dbReference>
<name>A0A0Z8IJ25_STRSU</name>
<dbReference type="GO" id="GO:0000155">
    <property type="term" value="F:phosphorelay sensor kinase activity"/>
    <property type="evidence" value="ECO:0007669"/>
    <property type="project" value="InterPro"/>
</dbReference>
<evidence type="ECO:0000256" key="12">
    <source>
        <dbReference type="ARBA" id="ARBA00023012"/>
    </source>
</evidence>
<keyword evidence="8" id="KW-0547">Nucleotide-binding</keyword>
<evidence type="ECO:0000256" key="6">
    <source>
        <dbReference type="ARBA" id="ARBA00022679"/>
    </source>
</evidence>
<evidence type="ECO:0000256" key="10">
    <source>
        <dbReference type="ARBA" id="ARBA00022840"/>
    </source>
</evidence>
<keyword evidence="9" id="KW-0418">Kinase</keyword>
<evidence type="ECO:0000256" key="1">
    <source>
        <dbReference type="ARBA" id="ARBA00000085"/>
    </source>
</evidence>
<accession>A0A0Z8IJ25</accession>
<sequence>MGIARKNFIVVTVMITFISLTLLGLLYYAMPIYYNQVRKQELKDDYMRVAMQLDGKPEVEILEKIDDYDQKTPNIIITLFSESNKIIYPDPNDQEAKKNEEEYLKKGNFDEFGSWSVAIESAEGTTYYLLFNYGFHSLSDVSQTLVTFYPFILVLIILLAVSSAFVYSRLATRRIAAISATTRKMQSLEPGINCSVSGVDEVATLAQDVNSLYSKLLTSIKELKTENERTLAREKEKSDFLRITSHELKTPIASALGLIEGMIHNVGPFQDHDTYLKKCRELLKEQSNLVYSILEATNLDMALKDSKGSIQLDELIKDSLTSYFSLAEVRPYQFTVDLVPVIIEGNSVYLLKAIKNVLDNAFRYTKIGGAIHLQLTEHQLIIENEVETVLDEEELSQIFKPFYRPDFSRQRKDGGTGIGLFIVQQILEKHQFGYTFYAADEKTMRFVIQFDS</sequence>
<dbReference type="Gene3D" id="1.10.287.130">
    <property type="match status" value="1"/>
</dbReference>
<dbReference type="SMART" id="SM00388">
    <property type="entry name" value="HisKA"/>
    <property type="match status" value="1"/>
</dbReference>
<dbReference type="Proteomes" id="UP000071765">
    <property type="component" value="Unassembled WGS sequence"/>
</dbReference>
<protein>
    <recommendedName>
        <fullName evidence="3">histidine kinase</fullName>
        <ecNumber evidence="3">2.7.13.3</ecNumber>
    </recommendedName>
</protein>
<evidence type="ECO:0000256" key="5">
    <source>
        <dbReference type="ARBA" id="ARBA00022553"/>
    </source>
</evidence>
<proteinExistence type="predicted"/>
<evidence type="ECO:0000256" key="4">
    <source>
        <dbReference type="ARBA" id="ARBA00022475"/>
    </source>
</evidence>
<dbReference type="SUPFAM" id="SSF47384">
    <property type="entry name" value="Homodimeric domain of signal transducing histidine kinase"/>
    <property type="match status" value="1"/>
</dbReference>
<dbReference type="SMART" id="SM00304">
    <property type="entry name" value="HAMP"/>
    <property type="match status" value="1"/>
</dbReference>
<keyword evidence="10" id="KW-0067">ATP-binding</keyword>
<dbReference type="InterPro" id="IPR036890">
    <property type="entry name" value="HATPase_C_sf"/>
</dbReference>
<dbReference type="InterPro" id="IPR036097">
    <property type="entry name" value="HisK_dim/P_sf"/>
</dbReference>
<organism evidence="14 15">
    <name type="scientific">Streptococcus suis</name>
    <dbReference type="NCBI Taxonomy" id="1307"/>
    <lineage>
        <taxon>Bacteria</taxon>
        <taxon>Bacillati</taxon>
        <taxon>Bacillota</taxon>
        <taxon>Bacilli</taxon>
        <taxon>Lactobacillales</taxon>
        <taxon>Streptococcaceae</taxon>
        <taxon>Streptococcus</taxon>
    </lineage>
</organism>
<evidence type="ECO:0000256" key="2">
    <source>
        <dbReference type="ARBA" id="ARBA00004651"/>
    </source>
</evidence>
<dbReference type="PRINTS" id="PR01780">
    <property type="entry name" value="LANTIREGPROT"/>
</dbReference>
<dbReference type="SUPFAM" id="SSF55874">
    <property type="entry name" value="ATPase domain of HSP90 chaperone/DNA topoisomerase II/histidine kinase"/>
    <property type="match status" value="1"/>
</dbReference>
<dbReference type="InterPro" id="IPR008358">
    <property type="entry name" value="Sig_transdc_His_kin/Pase_MprB"/>
</dbReference>
<dbReference type="AlphaFoldDB" id="A0A0Z8IJ25"/>
<dbReference type="PROSITE" id="PS50109">
    <property type="entry name" value="HIS_KIN"/>
    <property type="match status" value="1"/>
</dbReference>
<keyword evidence="5" id="KW-0597">Phosphoprotein</keyword>
<reference evidence="14 15" key="1">
    <citation type="submission" date="2016-02" db="EMBL/GenBank/DDBJ databases">
        <authorList>
            <consortium name="Pathogen Informatics"/>
        </authorList>
    </citation>
    <scope>NUCLEOTIDE SEQUENCE [LARGE SCALE GENOMIC DNA]</scope>
    <source>
        <strain evidence="14 15">LSS90</strain>
    </source>
</reference>
<keyword evidence="12" id="KW-0902">Two-component regulatory system</keyword>
<comment type="catalytic activity">
    <reaction evidence="1">
        <text>ATP + protein L-histidine = ADP + protein N-phospho-L-histidine.</text>
        <dbReference type="EC" id="2.7.13.3"/>
    </reaction>
</comment>
<dbReference type="Pfam" id="PF02518">
    <property type="entry name" value="HATPase_c"/>
    <property type="match status" value="1"/>
</dbReference>